<feature type="compositionally biased region" description="Acidic residues" evidence="1">
    <location>
        <begin position="283"/>
        <end position="299"/>
    </location>
</feature>
<sequence>LLHDIIHALPLSALSPLLSTSSSTHALLLSDPLYRNLRAHAAHALHAYSATALGASITVAQLSKALCTESCAHCGEFGPFLWMLDCTRCCWACLTQHPDLLPVAPEEAMQLYGIPGERAAAVGLPVMRSVPGVYRTWKEVCVEPESRRFVSRAAARRVAVAVHGSAEKVEEYIAARAQKVQVVSDSKDMDVRRLLGVIAMPTLDRRAGRVEHGVSCKGCTSTLPVVALRGEGMPYMPVRIGSGLEGFDARKRELGRMFTTQGYLAHYQVCGRARELWEWEMEMNDEEEEEDEDEWDMEEVDRSSPFL</sequence>
<dbReference type="AlphaFoldDB" id="A0A3N4KIF3"/>
<dbReference type="InParanoid" id="A0A3N4KIF3"/>
<reference evidence="2 3" key="1">
    <citation type="journal article" date="2018" name="Nat. Ecol. Evol.">
        <title>Pezizomycetes genomes reveal the molecular basis of ectomycorrhizal truffle lifestyle.</title>
        <authorList>
            <person name="Murat C."/>
            <person name="Payen T."/>
            <person name="Noel B."/>
            <person name="Kuo A."/>
            <person name="Morin E."/>
            <person name="Chen J."/>
            <person name="Kohler A."/>
            <person name="Krizsan K."/>
            <person name="Balestrini R."/>
            <person name="Da Silva C."/>
            <person name="Montanini B."/>
            <person name="Hainaut M."/>
            <person name="Levati E."/>
            <person name="Barry K.W."/>
            <person name="Belfiori B."/>
            <person name="Cichocki N."/>
            <person name="Clum A."/>
            <person name="Dockter R.B."/>
            <person name="Fauchery L."/>
            <person name="Guy J."/>
            <person name="Iotti M."/>
            <person name="Le Tacon F."/>
            <person name="Lindquist E.A."/>
            <person name="Lipzen A."/>
            <person name="Malagnac F."/>
            <person name="Mello A."/>
            <person name="Molinier V."/>
            <person name="Miyauchi S."/>
            <person name="Poulain J."/>
            <person name="Riccioni C."/>
            <person name="Rubini A."/>
            <person name="Sitrit Y."/>
            <person name="Splivallo R."/>
            <person name="Traeger S."/>
            <person name="Wang M."/>
            <person name="Zifcakova L."/>
            <person name="Wipf D."/>
            <person name="Zambonelli A."/>
            <person name="Paolocci F."/>
            <person name="Nowrousian M."/>
            <person name="Ottonello S."/>
            <person name="Baldrian P."/>
            <person name="Spatafora J.W."/>
            <person name="Henrissat B."/>
            <person name="Nagy L.G."/>
            <person name="Aury J.M."/>
            <person name="Wincker P."/>
            <person name="Grigoriev I.V."/>
            <person name="Bonfante P."/>
            <person name="Martin F.M."/>
        </authorList>
    </citation>
    <scope>NUCLEOTIDE SEQUENCE [LARGE SCALE GENOMIC DNA]</scope>
    <source>
        <strain evidence="2 3">CCBAS932</strain>
    </source>
</reference>
<dbReference type="EMBL" id="ML119144">
    <property type="protein sequence ID" value="RPB10344.1"/>
    <property type="molecule type" value="Genomic_DNA"/>
</dbReference>
<protein>
    <recommendedName>
        <fullName evidence="4">F-box domain-containing protein</fullName>
    </recommendedName>
</protein>
<evidence type="ECO:0000256" key="1">
    <source>
        <dbReference type="SAM" id="MobiDB-lite"/>
    </source>
</evidence>
<keyword evidence="3" id="KW-1185">Reference proteome</keyword>
<organism evidence="2 3">
    <name type="scientific">Morchella conica CCBAS932</name>
    <dbReference type="NCBI Taxonomy" id="1392247"/>
    <lineage>
        <taxon>Eukaryota</taxon>
        <taxon>Fungi</taxon>
        <taxon>Dikarya</taxon>
        <taxon>Ascomycota</taxon>
        <taxon>Pezizomycotina</taxon>
        <taxon>Pezizomycetes</taxon>
        <taxon>Pezizales</taxon>
        <taxon>Morchellaceae</taxon>
        <taxon>Morchella</taxon>
    </lineage>
</organism>
<feature type="region of interest" description="Disordered" evidence="1">
    <location>
        <begin position="283"/>
        <end position="307"/>
    </location>
</feature>
<proteinExistence type="predicted"/>
<dbReference type="Proteomes" id="UP000277580">
    <property type="component" value="Unassembled WGS sequence"/>
</dbReference>
<dbReference type="OrthoDB" id="2687876at2759"/>
<evidence type="ECO:0008006" key="4">
    <source>
        <dbReference type="Google" id="ProtNLM"/>
    </source>
</evidence>
<accession>A0A3N4KIF3</accession>
<gene>
    <name evidence="2" type="ORF">P167DRAFT_576438</name>
</gene>
<evidence type="ECO:0000313" key="2">
    <source>
        <dbReference type="EMBL" id="RPB10344.1"/>
    </source>
</evidence>
<name>A0A3N4KIF3_9PEZI</name>
<dbReference type="STRING" id="1392247.A0A3N4KIF3"/>
<feature type="non-terminal residue" evidence="2">
    <location>
        <position position="1"/>
    </location>
</feature>
<evidence type="ECO:0000313" key="3">
    <source>
        <dbReference type="Proteomes" id="UP000277580"/>
    </source>
</evidence>